<accession>A0AA43XLF4</accession>
<dbReference type="RefSeq" id="WP_160721288.1">
    <property type="nucleotide sequence ID" value="NZ_SUMG01000009.1"/>
</dbReference>
<evidence type="ECO:0000313" key="2">
    <source>
        <dbReference type="Proteomes" id="UP000449710"/>
    </source>
</evidence>
<evidence type="ECO:0000313" key="1">
    <source>
        <dbReference type="EMBL" id="NBG88561.1"/>
    </source>
</evidence>
<keyword evidence="2" id="KW-1185">Reference proteome</keyword>
<comment type="caution">
    <text evidence="1">The sequence shown here is derived from an EMBL/GenBank/DDBJ whole genome shotgun (WGS) entry which is preliminary data.</text>
</comment>
<dbReference type="Proteomes" id="UP000449710">
    <property type="component" value="Unassembled WGS sequence"/>
</dbReference>
<dbReference type="EMBL" id="SUMG01000009">
    <property type="protein sequence ID" value="NBG88561.1"/>
    <property type="molecule type" value="Genomic_DNA"/>
</dbReference>
<organism evidence="1 2">
    <name type="scientific">Isachenkonia alkalipeptolytica</name>
    <dbReference type="NCBI Taxonomy" id="2565777"/>
    <lineage>
        <taxon>Bacteria</taxon>
        <taxon>Bacillati</taxon>
        <taxon>Bacillota</taxon>
        <taxon>Clostridia</taxon>
        <taxon>Eubacteriales</taxon>
        <taxon>Clostridiaceae</taxon>
        <taxon>Isachenkonia</taxon>
    </lineage>
</organism>
<sequence>MSFVDLIYGKYRILSVVGMGKNAGKTVVLNRIIEEAYDRYISLGLTSIGRDGEREDLVTNTDKPVIHVMEGTIVATAQDILLNSDARLEILEVTDYRTTLGPVVICRVKENGLVELAGPGNNEEIREVAKKMLVYGADIVVVDGAINRKTAASPGITEAAILATGAVVNRSMDRVIEETAYQIELFGLKALEKEGIRAFGKEVIREGCIGIADEEGNQEKLPLKTSLNGGRIIGSALSKNSRYIIFPGSLVKKTIEDLIAVTPYYKQVVFVVQDGTKIFIPREDWVRFKKRGVRIQVMEPLKVVAVSINPYAPQGYEFPPLEFLRKMKSSLGLPVIDVMLEGEDVHDALYG</sequence>
<proteinExistence type="predicted"/>
<name>A0AA43XLF4_9CLOT</name>
<reference evidence="1 2" key="1">
    <citation type="submission" date="2019-04" db="EMBL/GenBank/DDBJ databases">
        <title>Isachenkonia alkalipeptolytica gen. nov. sp. nov. a new anaerobic, alkiliphilic organothrophic bacterium capable to reduce synthesized ferrihydrite isolated from a soda lake.</title>
        <authorList>
            <person name="Toshchakov S.V."/>
            <person name="Zavarzina D.G."/>
            <person name="Zhilina T.N."/>
            <person name="Kostrikina N.A."/>
            <person name="Kublanov I.V."/>
        </authorList>
    </citation>
    <scope>NUCLEOTIDE SEQUENCE [LARGE SCALE GENOMIC DNA]</scope>
    <source>
        <strain evidence="1 2">Z-1701</strain>
    </source>
</reference>
<protein>
    <submittedName>
        <fullName evidence="1">Uncharacterized protein</fullName>
    </submittedName>
</protein>
<gene>
    <name evidence="1" type="ORF">ISALK_08605</name>
</gene>
<dbReference type="AlphaFoldDB" id="A0AA43XLF4"/>